<sequence length="44" mass="5059">MGKDRQSKKLIKEGRVETDRDQSLHYPGSSKLESADAARKRQRT</sequence>
<protein>
    <submittedName>
        <fullName evidence="2">YpzI family protein</fullName>
    </submittedName>
</protein>
<feature type="region of interest" description="Disordered" evidence="1">
    <location>
        <begin position="1"/>
        <end position="44"/>
    </location>
</feature>
<dbReference type="EMBL" id="JAHQCS010000138">
    <property type="protein sequence ID" value="MBU9713455.1"/>
    <property type="molecule type" value="Genomic_DNA"/>
</dbReference>
<feature type="compositionally biased region" description="Basic and acidic residues" evidence="1">
    <location>
        <begin position="33"/>
        <end position="44"/>
    </location>
</feature>
<organism evidence="2 3">
    <name type="scientific">Evansella tamaricis</name>
    <dbReference type="NCBI Taxonomy" id="2069301"/>
    <lineage>
        <taxon>Bacteria</taxon>
        <taxon>Bacillati</taxon>
        <taxon>Bacillota</taxon>
        <taxon>Bacilli</taxon>
        <taxon>Bacillales</taxon>
        <taxon>Bacillaceae</taxon>
        <taxon>Evansella</taxon>
    </lineage>
</organism>
<feature type="compositionally biased region" description="Basic and acidic residues" evidence="1">
    <location>
        <begin position="1"/>
        <end position="23"/>
    </location>
</feature>
<comment type="caution">
    <text evidence="2">The sequence shown here is derived from an EMBL/GenBank/DDBJ whole genome shotgun (WGS) entry which is preliminary data.</text>
</comment>
<reference evidence="2 3" key="1">
    <citation type="submission" date="2021-06" db="EMBL/GenBank/DDBJ databases">
        <title>Bacillus sp. RD4P76, an endophyte from a halophyte.</title>
        <authorList>
            <person name="Sun J.-Q."/>
        </authorList>
    </citation>
    <scope>NUCLEOTIDE SEQUENCE [LARGE SCALE GENOMIC DNA]</scope>
    <source>
        <strain evidence="2 3">CGMCC 1.15917</strain>
    </source>
</reference>
<gene>
    <name evidence="2" type="ORF">KS419_17135</name>
</gene>
<proteinExistence type="predicted"/>
<evidence type="ECO:0000313" key="2">
    <source>
        <dbReference type="EMBL" id="MBU9713455.1"/>
    </source>
</evidence>
<dbReference type="InterPro" id="IPR025414">
    <property type="entry name" value="YpzI-like"/>
</dbReference>
<keyword evidence="3" id="KW-1185">Reference proteome</keyword>
<dbReference type="RefSeq" id="WP_217067615.1">
    <property type="nucleotide sequence ID" value="NZ_JAHQCS010000138.1"/>
</dbReference>
<dbReference type="Pfam" id="PF14140">
    <property type="entry name" value="YpzI"/>
    <property type="match status" value="1"/>
</dbReference>
<accession>A0ABS6JIG1</accession>
<evidence type="ECO:0000256" key="1">
    <source>
        <dbReference type="SAM" id="MobiDB-lite"/>
    </source>
</evidence>
<name>A0ABS6JIG1_9BACI</name>
<dbReference type="Proteomes" id="UP000784880">
    <property type="component" value="Unassembled WGS sequence"/>
</dbReference>
<evidence type="ECO:0000313" key="3">
    <source>
        <dbReference type="Proteomes" id="UP000784880"/>
    </source>
</evidence>